<comment type="caution">
    <text evidence="1">The sequence shown here is derived from an EMBL/GenBank/DDBJ whole genome shotgun (WGS) entry which is preliminary data.</text>
</comment>
<name>W1WIA2_9ZZZZ</name>
<accession>W1WIA2</accession>
<sequence>MTNNLILIQQVAAPVRGGDETKVAEVTEMKNSERLNDMPHL</sequence>
<organism evidence="1">
    <name type="scientific">human gut metagenome</name>
    <dbReference type="NCBI Taxonomy" id="408170"/>
    <lineage>
        <taxon>unclassified sequences</taxon>
        <taxon>metagenomes</taxon>
        <taxon>organismal metagenomes</taxon>
    </lineage>
</organism>
<dbReference type="AlphaFoldDB" id="W1WIA2"/>
<evidence type="ECO:0000313" key="1">
    <source>
        <dbReference type="EMBL" id="ETJ17631.1"/>
    </source>
</evidence>
<dbReference type="EMBL" id="AZMM01018741">
    <property type="protein sequence ID" value="ETJ17631.1"/>
    <property type="molecule type" value="Genomic_DNA"/>
</dbReference>
<reference evidence="1" key="1">
    <citation type="submission" date="2013-12" db="EMBL/GenBank/DDBJ databases">
        <title>A Varibaculum cambriense genome reconstructed from a premature infant gut community with otherwise low bacterial novelty that shifts toward anaerobic metabolism during the third week of life.</title>
        <authorList>
            <person name="Brown C.T."/>
            <person name="Sharon I."/>
            <person name="Thomas B.C."/>
            <person name="Castelle C.J."/>
            <person name="Morowitz M.J."/>
            <person name="Banfield J.F."/>
        </authorList>
    </citation>
    <scope>NUCLEOTIDE SEQUENCE</scope>
</reference>
<protein>
    <submittedName>
        <fullName evidence="1">Uncharacterized protein</fullName>
    </submittedName>
</protein>
<proteinExistence type="predicted"/>
<gene>
    <name evidence="1" type="ORF">Q604_UNBC18741G0004</name>
</gene>